<dbReference type="Gene3D" id="3.50.50.100">
    <property type="match status" value="1"/>
</dbReference>
<evidence type="ECO:0000256" key="4">
    <source>
        <dbReference type="ARBA" id="ARBA00022827"/>
    </source>
</evidence>
<comment type="cofactor">
    <cofactor evidence="1">
        <name>FAD</name>
        <dbReference type="ChEBI" id="CHEBI:57692"/>
    </cofactor>
</comment>
<name>A0A7W7TWP7_9ACTN</name>
<organism evidence="7 8">
    <name type="scientific">Streptomyces nymphaeiformis</name>
    <dbReference type="NCBI Taxonomy" id="2663842"/>
    <lineage>
        <taxon>Bacteria</taxon>
        <taxon>Bacillati</taxon>
        <taxon>Actinomycetota</taxon>
        <taxon>Actinomycetes</taxon>
        <taxon>Kitasatosporales</taxon>
        <taxon>Streptomycetaceae</taxon>
        <taxon>Streptomyces</taxon>
    </lineage>
</organism>
<gene>
    <name evidence="7" type="ORF">GGE06_001586</name>
</gene>
<evidence type="ECO:0000256" key="5">
    <source>
        <dbReference type="ARBA" id="ARBA00023002"/>
    </source>
</evidence>
<evidence type="ECO:0000256" key="2">
    <source>
        <dbReference type="ARBA" id="ARBA00005272"/>
    </source>
</evidence>
<dbReference type="EMBL" id="JACHJY010000002">
    <property type="protein sequence ID" value="MBB4980678.1"/>
    <property type="molecule type" value="Genomic_DNA"/>
</dbReference>
<dbReference type="SUPFAM" id="SSF51905">
    <property type="entry name" value="FAD/NAD(P)-binding domain"/>
    <property type="match status" value="1"/>
</dbReference>
<dbReference type="Pfam" id="PF07992">
    <property type="entry name" value="Pyr_redox_2"/>
    <property type="match status" value="1"/>
</dbReference>
<keyword evidence="5" id="KW-0560">Oxidoreductase</keyword>
<sequence>MKHRIVVLGAGYAGSYVAGNLARRLSPADTEITVVNAVPEFVERLRLHQVAAGQEIAAPRLTDVFAGTAVRLRLARVTAVDPDRRVVTVADADGGCELPYDTLFYALGSHGDDQRVPGAAEHAFDVSSRPAALRLRERLDSLSEGGSVLVVGDGLTGIETATEIAESRPGLSVTLVARGELAARLSAGARDHLRRACARLGITVLEHATVESVEAARVLCADGTALASDATVWTAGFAVSPLAATGGLDVTGDGRIVVDRTMRSVSHPDVYAVGDSAYALGDNGLPLPMSCASAGYTGMQATNSAVGRLTGRKAGNTKLEYVGNHISLGRRDGILQLVDGEGRAKPKYLGGRTAARVKAGILWMSLWTTSHPTFGLPKRGLRVTAAAEGSSPKTEPSARKAVA</sequence>
<dbReference type="GO" id="GO:0003955">
    <property type="term" value="F:NAD(P)H dehydrogenase (quinone) activity"/>
    <property type="evidence" value="ECO:0007669"/>
    <property type="project" value="TreeGrafter"/>
</dbReference>
<feature type="domain" description="FAD/NAD(P)-binding" evidence="6">
    <location>
        <begin position="4"/>
        <end position="285"/>
    </location>
</feature>
<comment type="similarity">
    <text evidence="2">Belongs to the NADH dehydrogenase family.</text>
</comment>
<evidence type="ECO:0000313" key="7">
    <source>
        <dbReference type="EMBL" id="MBB4980678.1"/>
    </source>
</evidence>
<comment type="caution">
    <text evidence="7">The sequence shown here is derived from an EMBL/GenBank/DDBJ whole genome shotgun (WGS) entry which is preliminary data.</text>
</comment>
<dbReference type="GO" id="GO:0019646">
    <property type="term" value="P:aerobic electron transport chain"/>
    <property type="evidence" value="ECO:0007669"/>
    <property type="project" value="TreeGrafter"/>
</dbReference>
<evidence type="ECO:0000256" key="1">
    <source>
        <dbReference type="ARBA" id="ARBA00001974"/>
    </source>
</evidence>
<evidence type="ECO:0000256" key="3">
    <source>
        <dbReference type="ARBA" id="ARBA00022630"/>
    </source>
</evidence>
<dbReference type="InterPro" id="IPR051169">
    <property type="entry name" value="NADH-Q_oxidoreductase"/>
</dbReference>
<proteinExistence type="inferred from homology"/>
<keyword evidence="8" id="KW-1185">Reference proteome</keyword>
<dbReference type="PANTHER" id="PTHR42913">
    <property type="entry name" value="APOPTOSIS-INDUCING FACTOR 1"/>
    <property type="match status" value="1"/>
</dbReference>
<reference evidence="7 8" key="1">
    <citation type="submission" date="2020-08" db="EMBL/GenBank/DDBJ databases">
        <title>Genomic Encyclopedia of Type Strains, Phase III (KMG-III): the genomes of soil and plant-associated and newly described type strains.</title>
        <authorList>
            <person name="Whitman W."/>
        </authorList>
    </citation>
    <scope>NUCLEOTIDE SEQUENCE [LARGE SCALE GENOMIC DNA]</scope>
    <source>
        <strain evidence="7 8">SFB5A</strain>
    </source>
</reference>
<keyword evidence="4" id="KW-0274">FAD</keyword>
<dbReference type="RefSeq" id="WP_184930363.1">
    <property type="nucleotide sequence ID" value="NZ_JACHJY010000002.1"/>
</dbReference>
<dbReference type="Proteomes" id="UP000582643">
    <property type="component" value="Unassembled WGS sequence"/>
</dbReference>
<accession>A0A7W7TWP7</accession>
<keyword evidence="3" id="KW-0285">Flavoprotein</keyword>
<evidence type="ECO:0000259" key="6">
    <source>
        <dbReference type="Pfam" id="PF07992"/>
    </source>
</evidence>
<dbReference type="InterPro" id="IPR036188">
    <property type="entry name" value="FAD/NAD-bd_sf"/>
</dbReference>
<evidence type="ECO:0000313" key="8">
    <source>
        <dbReference type="Proteomes" id="UP000582643"/>
    </source>
</evidence>
<dbReference type="AlphaFoldDB" id="A0A7W7TWP7"/>
<dbReference type="PANTHER" id="PTHR42913:SF3">
    <property type="entry name" value="64 KDA MITOCHONDRIAL NADH DEHYDROGENASE (EUROFUNG)"/>
    <property type="match status" value="1"/>
</dbReference>
<dbReference type="PRINTS" id="PR00368">
    <property type="entry name" value="FADPNR"/>
</dbReference>
<dbReference type="InterPro" id="IPR023753">
    <property type="entry name" value="FAD/NAD-binding_dom"/>
</dbReference>
<protein>
    <submittedName>
        <fullName evidence="7">NADH dehydrogenase FAD-containing subunit</fullName>
    </submittedName>
</protein>